<dbReference type="Pfam" id="PF13519">
    <property type="entry name" value="VWA_2"/>
    <property type="match status" value="1"/>
</dbReference>
<gene>
    <name evidence="3" type="ORF">ACPOL_1020</name>
</gene>
<dbReference type="PROSITE" id="PS50234">
    <property type="entry name" value="VWFA"/>
    <property type="match status" value="1"/>
</dbReference>
<dbReference type="KEGG" id="abas:ACPOL_1020"/>
<dbReference type="SUPFAM" id="SSF53300">
    <property type="entry name" value="vWA-like"/>
    <property type="match status" value="1"/>
</dbReference>
<dbReference type="NCBIfam" id="TIGR03436">
    <property type="entry name" value="acidobact_VWFA"/>
    <property type="match status" value="1"/>
</dbReference>
<evidence type="ECO:0000313" key="4">
    <source>
        <dbReference type="Proteomes" id="UP000253606"/>
    </source>
</evidence>
<evidence type="ECO:0000259" key="2">
    <source>
        <dbReference type="PROSITE" id="PS50234"/>
    </source>
</evidence>
<dbReference type="AlphaFoldDB" id="A0A2Z5FU54"/>
<sequence>MQIGIVPVLLFSLALVSFRAIAQDSSQGIGVGPVVTSLGNSQAQQKTASISAPAIRVDVHLVNVFVNVTDSKGAPVAGLTKDNFILAEDGHPEKIALFDRESAVPLSIVLAIDTSGTVHKDMSIEEHAAREFVHALIRPVDQLDLMDFSSDVREVVPFTNNLHQIDSGLDRLRGGPATALYDTIYLASQSLASHQGRKVLVLISDGDDTVKGVDYPRALEQALRSEVLVYSIIDVPIAADAGRDTGGEHALITLSQETGGKHYYAESTQLTKAFQQVSEDLRTQYLLGYYPSRRSDSPDFRSISVTLTGTPPGSEYALRHRTGYYPLPPGSTKD</sequence>
<dbReference type="Proteomes" id="UP000253606">
    <property type="component" value="Chromosome"/>
</dbReference>
<dbReference type="RefSeq" id="WP_114206020.1">
    <property type="nucleotide sequence ID" value="NZ_CP030840.1"/>
</dbReference>
<dbReference type="EMBL" id="CP030840">
    <property type="protein sequence ID" value="AXC10371.1"/>
    <property type="molecule type" value="Genomic_DNA"/>
</dbReference>
<dbReference type="SMART" id="SM00327">
    <property type="entry name" value="VWA"/>
    <property type="match status" value="1"/>
</dbReference>
<feature type="domain" description="VWFA" evidence="2">
    <location>
        <begin position="107"/>
        <end position="281"/>
    </location>
</feature>
<protein>
    <recommendedName>
        <fullName evidence="2">VWFA domain-containing protein</fullName>
    </recommendedName>
</protein>
<keyword evidence="4" id="KW-1185">Reference proteome</keyword>
<evidence type="ECO:0000256" key="1">
    <source>
        <dbReference type="SAM" id="SignalP"/>
    </source>
</evidence>
<feature type="chain" id="PRO_5016284696" description="VWFA domain-containing protein" evidence="1">
    <location>
        <begin position="23"/>
        <end position="334"/>
    </location>
</feature>
<keyword evidence="1" id="KW-0732">Signal</keyword>
<dbReference type="InterPro" id="IPR002035">
    <property type="entry name" value="VWF_A"/>
</dbReference>
<accession>A0A2Z5FU54</accession>
<dbReference type="OrthoDB" id="110792at2"/>
<feature type="signal peptide" evidence="1">
    <location>
        <begin position="1"/>
        <end position="22"/>
    </location>
</feature>
<dbReference type="InterPro" id="IPR017802">
    <property type="entry name" value="VWFA-rel_acidobac-type"/>
</dbReference>
<name>A0A2Z5FU54_9BACT</name>
<dbReference type="Gene3D" id="3.40.50.410">
    <property type="entry name" value="von Willebrand factor, type A domain"/>
    <property type="match status" value="1"/>
</dbReference>
<reference evidence="3 4" key="1">
    <citation type="journal article" date="2018" name="Front. Microbiol.">
        <title>Hydrolytic Capabilities as a Key to Environmental Success: Chitinolytic and Cellulolytic Acidobacteria From Acidic Sub-arctic Soils and Boreal Peatlands.</title>
        <authorList>
            <person name="Belova S.E."/>
            <person name="Ravin N.V."/>
            <person name="Pankratov T.A."/>
            <person name="Rakitin A.L."/>
            <person name="Ivanova A.A."/>
            <person name="Beletsky A.V."/>
            <person name="Mardanov A.V."/>
            <person name="Sinninghe Damste J.S."/>
            <person name="Dedysh S.N."/>
        </authorList>
    </citation>
    <scope>NUCLEOTIDE SEQUENCE [LARGE SCALE GENOMIC DNA]</scope>
    <source>
        <strain evidence="3 4">SBC82</strain>
    </source>
</reference>
<evidence type="ECO:0000313" key="3">
    <source>
        <dbReference type="EMBL" id="AXC10371.1"/>
    </source>
</evidence>
<proteinExistence type="predicted"/>
<organism evidence="3 4">
    <name type="scientific">Acidisarcina polymorpha</name>
    <dbReference type="NCBI Taxonomy" id="2211140"/>
    <lineage>
        <taxon>Bacteria</taxon>
        <taxon>Pseudomonadati</taxon>
        <taxon>Acidobacteriota</taxon>
        <taxon>Terriglobia</taxon>
        <taxon>Terriglobales</taxon>
        <taxon>Acidobacteriaceae</taxon>
        <taxon>Acidisarcina</taxon>
    </lineage>
</organism>
<dbReference type="InterPro" id="IPR036465">
    <property type="entry name" value="vWFA_dom_sf"/>
</dbReference>